<accession>A0A7Y9UVI5</accession>
<dbReference type="InterPro" id="IPR003870">
    <property type="entry name" value="DUF222"/>
</dbReference>
<keyword evidence="4" id="KW-1185">Reference proteome</keyword>
<evidence type="ECO:0000313" key="4">
    <source>
        <dbReference type="Proteomes" id="UP000540656"/>
    </source>
</evidence>
<dbReference type="InterPro" id="IPR003615">
    <property type="entry name" value="HNH_nuc"/>
</dbReference>
<dbReference type="GO" id="GO:0003676">
    <property type="term" value="F:nucleic acid binding"/>
    <property type="evidence" value="ECO:0007669"/>
    <property type="project" value="InterPro"/>
</dbReference>
<dbReference type="Pfam" id="PF02720">
    <property type="entry name" value="DUF222"/>
    <property type="match status" value="1"/>
</dbReference>
<name>A0A7Y9UVI5_9ACTN</name>
<evidence type="ECO:0000313" key="3">
    <source>
        <dbReference type="EMBL" id="NYG57375.1"/>
    </source>
</evidence>
<evidence type="ECO:0000259" key="2">
    <source>
        <dbReference type="SMART" id="SM00507"/>
    </source>
</evidence>
<dbReference type="Proteomes" id="UP000540656">
    <property type="component" value="Unassembled WGS sequence"/>
</dbReference>
<gene>
    <name evidence="3" type="ORF">BJ980_000298</name>
</gene>
<dbReference type="Pfam" id="PF01844">
    <property type="entry name" value="HNH"/>
    <property type="match status" value="1"/>
</dbReference>
<dbReference type="AlphaFoldDB" id="A0A7Y9UVI5"/>
<organism evidence="3 4">
    <name type="scientific">Nocardioides daedukensis</name>
    <dbReference type="NCBI Taxonomy" id="634462"/>
    <lineage>
        <taxon>Bacteria</taxon>
        <taxon>Bacillati</taxon>
        <taxon>Actinomycetota</taxon>
        <taxon>Actinomycetes</taxon>
        <taxon>Propionibacteriales</taxon>
        <taxon>Nocardioidaceae</taxon>
        <taxon>Nocardioides</taxon>
    </lineage>
</organism>
<dbReference type="EMBL" id="JACCAA010000001">
    <property type="protein sequence ID" value="NYG57375.1"/>
    <property type="molecule type" value="Genomic_DNA"/>
</dbReference>
<dbReference type="CDD" id="cd00085">
    <property type="entry name" value="HNHc"/>
    <property type="match status" value="1"/>
</dbReference>
<dbReference type="Gene3D" id="1.10.30.50">
    <property type="match status" value="1"/>
</dbReference>
<dbReference type="SMART" id="SM00507">
    <property type="entry name" value="HNHc"/>
    <property type="match status" value="1"/>
</dbReference>
<proteinExistence type="inferred from homology"/>
<dbReference type="InterPro" id="IPR002711">
    <property type="entry name" value="HNH"/>
</dbReference>
<evidence type="ECO:0000256" key="1">
    <source>
        <dbReference type="ARBA" id="ARBA00023450"/>
    </source>
</evidence>
<comment type="similarity">
    <text evidence="1">Belongs to the Rv1128c/1148c/1588c/1702c/1945/3466 family.</text>
</comment>
<dbReference type="RefSeq" id="WP_179500660.1">
    <property type="nucleotide sequence ID" value="NZ_JACCAA010000001.1"/>
</dbReference>
<dbReference type="GO" id="GO:0004519">
    <property type="term" value="F:endonuclease activity"/>
    <property type="evidence" value="ECO:0007669"/>
    <property type="project" value="InterPro"/>
</dbReference>
<comment type="caution">
    <text evidence="3">The sequence shown here is derived from an EMBL/GenBank/DDBJ whole genome shotgun (WGS) entry which is preliminary data.</text>
</comment>
<reference evidence="3 4" key="1">
    <citation type="submission" date="2020-07" db="EMBL/GenBank/DDBJ databases">
        <title>Sequencing the genomes of 1000 actinobacteria strains.</title>
        <authorList>
            <person name="Klenk H.-P."/>
        </authorList>
    </citation>
    <scope>NUCLEOTIDE SEQUENCE [LARGE SCALE GENOMIC DNA]</scope>
    <source>
        <strain evidence="3 4">DSM 23819</strain>
    </source>
</reference>
<sequence length="422" mass="46342">MAITPLPTAPHPVLACADSIACALDGVLDVDLAMASTAQKRDALHLLTNLADRVEALRLDVIVESVDVAEADSARRISHWLTPRALTGSAPQARAENMATALKHSYPRLRSAVRRGAANLLQAQVVIRALDMLSDDVPLHIRTEAEERLVEACEHFNPEQLRVLGDKILEVIDPATYDDEERKQVEREHAKARAATRLHLTDNGDGTCDLRARIPDGSAARLKSILESFTSPRHDANTPSESRFLDPATGQRLPYDRVRGEAFCALLEALPSDVLPLHGGSTTTVVVTIDIEKLRTGLGVATLGDGTRITAAEARRLACQSQLLPAVLGSDSEILDWGRASRLFKSPQRMAAAHNHPTCQAEGCTVPSTWCEAHHRNPWSQGGRTDLRDLILLCPWHHHRVHDARSYVEYLPNGDVRFARRT</sequence>
<protein>
    <recommendedName>
        <fullName evidence="2">HNH nuclease domain-containing protein</fullName>
    </recommendedName>
</protein>
<dbReference type="GO" id="GO:0008270">
    <property type="term" value="F:zinc ion binding"/>
    <property type="evidence" value="ECO:0007669"/>
    <property type="project" value="InterPro"/>
</dbReference>
<feature type="domain" description="HNH nuclease" evidence="2">
    <location>
        <begin position="347"/>
        <end position="400"/>
    </location>
</feature>